<dbReference type="Proteomes" id="UP001310594">
    <property type="component" value="Unassembled WGS sequence"/>
</dbReference>
<comment type="caution">
    <text evidence="2">The sequence shown here is derived from an EMBL/GenBank/DDBJ whole genome shotgun (WGS) entry which is preliminary data.</text>
</comment>
<evidence type="ECO:0000313" key="3">
    <source>
        <dbReference type="Proteomes" id="UP001310594"/>
    </source>
</evidence>
<protein>
    <submittedName>
        <fullName evidence="2">Uncharacterized protein</fullName>
    </submittedName>
</protein>
<organism evidence="2 3">
    <name type="scientific">Elasticomyces elasticus</name>
    <dbReference type="NCBI Taxonomy" id="574655"/>
    <lineage>
        <taxon>Eukaryota</taxon>
        <taxon>Fungi</taxon>
        <taxon>Dikarya</taxon>
        <taxon>Ascomycota</taxon>
        <taxon>Pezizomycotina</taxon>
        <taxon>Dothideomycetes</taxon>
        <taxon>Dothideomycetidae</taxon>
        <taxon>Mycosphaerellales</taxon>
        <taxon>Teratosphaeriaceae</taxon>
        <taxon>Elasticomyces</taxon>
    </lineage>
</organism>
<feature type="compositionally biased region" description="Basic and acidic residues" evidence="1">
    <location>
        <begin position="112"/>
        <end position="126"/>
    </location>
</feature>
<reference evidence="2" key="1">
    <citation type="submission" date="2023-08" db="EMBL/GenBank/DDBJ databases">
        <title>Black Yeasts Isolated from many extreme environments.</title>
        <authorList>
            <person name="Coleine C."/>
            <person name="Stajich J.E."/>
            <person name="Selbmann L."/>
        </authorList>
    </citation>
    <scope>NUCLEOTIDE SEQUENCE</scope>
    <source>
        <strain evidence="2">CCFEE 5810</strain>
    </source>
</reference>
<dbReference type="AlphaFoldDB" id="A0AAN7VN69"/>
<evidence type="ECO:0000313" key="2">
    <source>
        <dbReference type="EMBL" id="KAK5694598.1"/>
    </source>
</evidence>
<gene>
    <name evidence="2" type="ORF">LTR97_009188</name>
</gene>
<accession>A0AAN7VN69</accession>
<evidence type="ECO:0000256" key="1">
    <source>
        <dbReference type="SAM" id="MobiDB-lite"/>
    </source>
</evidence>
<proteinExistence type="predicted"/>
<feature type="compositionally biased region" description="Polar residues" evidence="1">
    <location>
        <begin position="132"/>
        <end position="142"/>
    </location>
</feature>
<sequence>MAAVQEEVLQAHEPEDVREVPVKTRKIDPKHLPRFWDRVWAGMPDPAPYGPLDGHKGPLSPLGDLVGAVVSHNPLGYLTGGIGIPAGEAAYAVKKDLKKQAGAEEEDDKDEEDKKKEKRKGEKPAGERIGGNVQNGQNPLGL</sequence>
<feature type="region of interest" description="Disordered" evidence="1">
    <location>
        <begin position="98"/>
        <end position="142"/>
    </location>
</feature>
<name>A0AAN7VN69_9PEZI</name>
<dbReference type="EMBL" id="JAVRQU010000015">
    <property type="protein sequence ID" value="KAK5694598.1"/>
    <property type="molecule type" value="Genomic_DNA"/>
</dbReference>